<dbReference type="EC" id="2.7.8.-" evidence="4"/>
<dbReference type="InterPro" id="IPR037143">
    <property type="entry name" value="4-PPantetheinyl_Trfase_dom_sf"/>
</dbReference>
<dbReference type="GO" id="GO:0019878">
    <property type="term" value="P:lysine biosynthetic process via aminoadipic acid"/>
    <property type="evidence" value="ECO:0007669"/>
    <property type="project" value="TreeGrafter"/>
</dbReference>
<dbReference type="Pfam" id="PF01648">
    <property type="entry name" value="ACPS"/>
    <property type="match status" value="1"/>
</dbReference>
<dbReference type="InterPro" id="IPR050559">
    <property type="entry name" value="P-Pant_transferase_sf"/>
</dbReference>
<dbReference type="EMBL" id="QGQD01000105">
    <property type="protein sequence ID" value="TLC98049.1"/>
    <property type="molecule type" value="Genomic_DNA"/>
</dbReference>
<evidence type="ECO:0000259" key="3">
    <source>
        <dbReference type="Pfam" id="PF01648"/>
    </source>
</evidence>
<sequence length="187" mass="22173">MNTLNFYDVFVYICKGTDPSLRNRRLQKCARHFAGLYGDEINCYTEKYGNYGKPYFSENRGVHYSISHSGDYWMCAFHKEPIGFDIQEHKAIDFINIAKHWYHPQEYETVLEKGANQFYDIWCAKESYLKYIGMGLRQPMKDFSVIEENKLKNRILDTELVNISRKPGYSLCICAEKIINIYFLVYF</sequence>
<dbReference type="Proteomes" id="UP000306509">
    <property type="component" value="Unassembled WGS sequence"/>
</dbReference>
<accession>A0A4U8Q072</accession>
<feature type="domain" description="4'-phosphopantetheinyl transferase" evidence="3">
    <location>
        <begin position="81"/>
        <end position="156"/>
    </location>
</feature>
<name>A0A4U8Q072_9FIRM</name>
<dbReference type="PANTHER" id="PTHR12215:SF10">
    <property type="entry name" value="L-AMINOADIPATE-SEMIALDEHYDE DEHYDROGENASE-PHOSPHOPANTETHEINYL TRANSFERASE"/>
    <property type="match status" value="1"/>
</dbReference>
<dbReference type="STRING" id="180332.GCA_000797495_00784"/>
<gene>
    <name evidence="4" type="primary">sfp_1</name>
    <name evidence="4" type="ORF">DSM106044_05110</name>
</gene>
<evidence type="ECO:0000313" key="4">
    <source>
        <dbReference type="EMBL" id="TLC98049.1"/>
    </source>
</evidence>
<dbReference type="GO" id="GO:0008897">
    <property type="term" value="F:holo-[acyl-carrier-protein] synthase activity"/>
    <property type="evidence" value="ECO:0007669"/>
    <property type="project" value="InterPro"/>
</dbReference>
<dbReference type="InterPro" id="IPR008278">
    <property type="entry name" value="4-PPantetheinyl_Trfase_dom"/>
</dbReference>
<comment type="similarity">
    <text evidence="1">Belongs to the P-Pant transferase superfamily. Gsp/Sfp/HetI/AcpT family.</text>
</comment>
<evidence type="ECO:0000256" key="1">
    <source>
        <dbReference type="ARBA" id="ARBA00010990"/>
    </source>
</evidence>
<dbReference type="Gene3D" id="3.90.470.20">
    <property type="entry name" value="4'-phosphopantetheinyl transferase domain"/>
    <property type="match status" value="1"/>
</dbReference>
<proteinExistence type="inferred from homology"/>
<dbReference type="PANTHER" id="PTHR12215">
    <property type="entry name" value="PHOSPHOPANTETHEINE TRANSFERASE"/>
    <property type="match status" value="1"/>
</dbReference>
<reference evidence="4 5" key="1">
    <citation type="journal article" date="2019" name="Anaerobe">
        <title>Detection of Robinsoniella peoriensis in multiple bone samples of a trauma patient.</title>
        <authorList>
            <person name="Schrottner P."/>
            <person name="Hartwich K."/>
            <person name="Bunk B."/>
            <person name="Schober I."/>
            <person name="Helbig S."/>
            <person name="Rudolph W.W."/>
            <person name="Gunzer F."/>
        </authorList>
    </citation>
    <scope>NUCLEOTIDE SEQUENCE [LARGE SCALE GENOMIC DNA]</scope>
    <source>
        <strain evidence="4 5">DSM 106044</strain>
    </source>
</reference>
<dbReference type="AlphaFoldDB" id="A0A4U8Q072"/>
<dbReference type="OrthoDB" id="9808281at2"/>
<protein>
    <submittedName>
        <fullName evidence="4">4'-phosphopantetheinyl transferase sfp</fullName>
        <ecNumber evidence="4">2.7.8.-</ecNumber>
    </submittedName>
</protein>
<dbReference type="SUPFAM" id="SSF56214">
    <property type="entry name" value="4'-phosphopantetheinyl transferase"/>
    <property type="match status" value="2"/>
</dbReference>
<keyword evidence="2 4" id="KW-0808">Transferase</keyword>
<keyword evidence="5" id="KW-1185">Reference proteome</keyword>
<dbReference type="RefSeq" id="WP_052377835.1">
    <property type="nucleotide sequence ID" value="NZ_CABMJZ010000043.1"/>
</dbReference>
<organism evidence="4 5">
    <name type="scientific">Robinsoniella peoriensis</name>
    <dbReference type="NCBI Taxonomy" id="180332"/>
    <lineage>
        <taxon>Bacteria</taxon>
        <taxon>Bacillati</taxon>
        <taxon>Bacillota</taxon>
        <taxon>Clostridia</taxon>
        <taxon>Lachnospirales</taxon>
        <taxon>Lachnospiraceae</taxon>
        <taxon>Robinsoniella</taxon>
    </lineage>
</organism>
<dbReference type="GO" id="GO:0000287">
    <property type="term" value="F:magnesium ion binding"/>
    <property type="evidence" value="ECO:0007669"/>
    <property type="project" value="InterPro"/>
</dbReference>
<evidence type="ECO:0000256" key="2">
    <source>
        <dbReference type="ARBA" id="ARBA00022679"/>
    </source>
</evidence>
<comment type="caution">
    <text evidence="4">The sequence shown here is derived from an EMBL/GenBank/DDBJ whole genome shotgun (WGS) entry which is preliminary data.</text>
</comment>
<evidence type="ECO:0000313" key="5">
    <source>
        <dbReference type="Proteomes" id="UP000306509"/>
    </source>
</evidence>
<dbReference type="GO" id="GO:0005829">
    <property type="term" value="C:cytosol"/>
    <property type="evidence" value="ECO:0007669"/>
    <property type="project" value="TreeGrafter"/>
</dbReference>